<keyword evidence="2" id="KW-0808">Transferase</keyword>
<keyword evidence="6" id="KW-0812">Transmembrane</keyword>
<dbReference type="GO" id="GO:0005634">
    <property type="term" value="C:nucleus"/>
    <property type="evidence" value="ECO:0007669"/>
    <property type="project" value="TreeGrafter"/>
</dbReference>
<protein>
    <submittedName>
        <fullName evidence="8">Serine/threonine-protein kinase afc3, variant 4</fullName>
    </submittedName>
</protein>
<name>A0A9D4WKJ7_PEA</name>
<dbReference type="InterPro" id="IPR051175">
    <property type="entry name" value="CLK_kinases"/>
</dbReference>
<dbReference type="Pfam" id="PF00069">
    <property type="entry name" value="Pkinase"/>
    <property type="match status" value="1"/>
</dbReference>
<evidence type="ECO:0000256" key="1">
    <source>
        <dbReference type="ARBA" id="ARBA00022527"/>
    </source>
</evidence>
<dbReference type="PROSITE" id="PS50011">
    <property type="entry name" value="PROTEIN_KINASE_DOM"/>
    <property type="match status" value="1"/>
</dbReference>
<dbReference type="Gramene" id="Psat05G0084400-T4">
    <property type="protein sequence ID" value="KAI5403422.1"/>
    <property type="gene ID" value="KIW84_050844"/>
</dbReference>
<keyword evidence="6" id="KW-1133">Transmembrane helix</keyword>
<organism evidence="8 9">
    <name type="scientific">Pisum sativum</name>
    <name type="common">Garden pea</name>
    <name type="synonym">Lathyrus oleraceus</name>
    <dbReference type="NCBI Taxonomy" id="3888"/>
    <lineage>
        <taxon>Eukaryota</taxon>
        <taxon>Viridiplantae</taxon>
        <taxon>Streptophyta</taxon>
        <taxon>Embryophyta</taxon>
        <taxon>Tracheophyta</taxon>
        <taxon>Spermatophyta</taxon>
        <taxon>Magnoliopsida</taxon>
        <taxon>eudicotyledons</taxon>
        <taxon>Gunneridae</taxon>
        <taxon>Pentapetalae</taxon>
        <taxon>rosids</taxon>
        <taxon>fabids</taxon>
        <taxon>Fabales</taxon>
        <taxon>Fabaceae</taxon>
        <taxon>Papilionoideae</taxon>
        <taxon>50 kb inversion clade</taxon>
        <taxon>NPAAA clade</taxon>
        <taxon>Hologalegina</taxon>
        <taxon>IRL clade</taxon>
        <taxon>Fabeae</taxon>
        <taxon>Lathyrus</taxon>
    </lineage>
</organism>
<feature type="transmembrane region" description="Helical" evidence="6">
    <location>
        <begin position="210"/>
        <end position="232"/>
    </location>
</feature>
<dbReference type="AlphaFoldDB" id="A0A9D4WKJ7"/>
<sequence length="248" mass="28955">MSMVSIMERERTRKRPRLEWDVAPPPFPQAQRTFAVVGDEKKYASPPRRNDDRDGHYVFNLGENLTPRYKILGKMGEGTFGRVLECWDRQTRDYVAIKVIRSIQKYRDAAMIEVGVLERLVKSDVGCSRCVQIQKWFDYRNHICIVFEKLGPSLFDFLKRNKYCPFPVDLVREFGRQLLESVACLWILFLTSSVYSSCFIHISLGYKSTSFSLACLVCLRMQCIFVVSDLLYNMLLMHCHIQICMNYG</sequence>
<keyword evidence="6" id="KW-0472">Membrane</keyword>
<evidence type="ECO:0000313" key="8">
    <source>
        <dbReference type="EMBL" id="KAI5403422.1"/>
    </source>
</evidence>
<dbReference type="InterPro" id="IPR011009">
    <property type="entry name" value="Kinase-like_dom_sf"/>
</dbReference>
<dbReference type="SMART" id="SM00220">
    <property type="entry name" value="S_TKc"/>
    <property type="match status" value="1"/>
</dbReference>
<dbReference type="EMBL" id="JAMSHJ010000005">
    <property type="protein sequence ID" value="KAI5403422.1"/>
    <property type="molecule type" value="Genomic_DNA"/>
</dbReference>
<dbReference type="Gene3D" id="1.10.510.10">
    <property type="entry name" value="Transferase(Phosphotransferase) domain 1"/>
    <property type="match status" value="1"/>
</dbReference>
<dbReference type="PANTHER" id="PTHR45646:SF11">
    <property type="entry name" value="SERINE_THREONINE-PROTEIN KINASE DOA"/>
    <property type="match status" value="1"/>
</dbReference>
<comment type="caution">
    <text evidence="8">The sequence shown here is derived from an EMBL/GenBank/DDBJ whole genome shotgun (WGS) entry which is preliminary data.</text>
</comment>
<evidence type="ECO:0000313" key="9">
    <source>
        <dbReference type="Proteomes" id="UP001058974"/>
    </source>
</evidence>
<keyword evidence="5" id="KW-0067">ATP-binding</keyword>
<evidence type="ECO:0000256" key="3">
    <source>
        <dbReference type="ARBA" id="ARBA00022741"/>
    </source>
</evidence>
<dbReference type="Gene3D" id="3.30.200.20">
    <property type="entry name" value="Phosphorylase Kinase, domain 1"/>
    <property type="match status" value="1"/>
</dbReference>
<keyword evidence="1" id="KW-0723">Serine/threonine-protein kinase</keyword>
<evidence type="ECO:0000256" key="4">
    <source>
        <dbReference type="ARBA" id="ARBA00022777"/>
    </source>
</evidence>
<evidence type="ECO:0000259" key="7">
    <source>
        <dbReference type="PROSITE" id="PS50011"/>
    </source>
</evidence>
<dbReference type="FunFam" id="3.30.200.20:FF:000463">
    <property type="entry name" value="Serine/threonine-protein kinase AFC2"/>
    <property type="match status" value="1"/>
</dbReference>
<keyword evidence="4 8" id="KW-0418">Kinase</keyword>
<feature type="domain" description="Protein kinase" evidence="7">
    <location>
        <begin position="69"/>
        <end position="248"/>
    </location>
</feature>
<keyword evidence="3" id="KW-0547">Nucleotide-binding</keyword>
<dbReference type="PANTHER" id="PTHR45646">
    <property type="entry name" value="SERINE/THREONINE-PROTEIN KINASE DOA-RELATED"/>
    <property type="match status" value="1"/>
</dbReference>
<dbReference type="GO" id="GO:0005524">
    <property type="term" value="F:ATP binding"/>
    <property type="evidence" value="ECO:0007669"/>
    <property type="project" value="UniProtKB-KW"/>
</dbReference>
<dbReference type="GO" id="GO:0004674">
    <property type="term" value="F:protein serine/threonine kinase activity"/>
    <property type="evidence" value="ECO:0007669"/>
    <property type="project" value="UniProtKB-KW"/>
</dbReference>
<reference evidence="8 9" key="1">
    <citation type="journal article" date="2022" name="Nat. Genet.">
        <title>Improved pea reference genome and pan-genome highlight genomic features and evolutionary characteristics.</title>
        <authorList>
            <person name="Yang T."/>
            <person name="Liu R."/>
            <person name="Luo Y."/>
            <person name="Hu S."/>
            <person name="Wang D."/>
            <person name="Wang C."/>
            <person name="Pandey M.K."/>
            <person name="Ge S."/>
            <person name="Xu Q."/>
            <person name="Li N."/>
            <person name="Li G."/>
            <person name="Huang Y."/>
            <person name="Saxena R.K."/>
            <person name="Ji Y."/>
            <person name="Li M."/>
            <person name="Yan X."/>
            <person name="He Y."/>
            <person name="Liu Y."/>
            <person name="Wang X."/>
            <person name="Xiang C."/>
            <person name="Varshney R.K."/>
            <person name="Ding H."/>
            <person name="Gao S."/>
            <person name="Zong X."/>
        </authorList>
    </citation>
    <scope>NUCLEOTIDE SEQUENCE [LARGE SCALE GENOMIC DNA]</scope>
    <source>
        <strain evidence="8 9">cv. Zhongwan 6</strain>
    </source>
</reference>
<dbReference type="InterPro" id="IPR000719">
    <property type="entry name" value="Prot_kinase_dom"/>
</dbReference>
<accession>A0A9D4WKJ7</accession>
<gene>
    <name evidence="8" type="ORF">KIW84_050844</name>
</gene>
<dbReference type="SUPFAM" id="SSF56112">
    <property type="entry name" value="Protein kinase-like (PK-like)"/>
    <property type="match status" value="1"/>
</dbReference>
<evidence type="ECO:0000256" key="6">
    <source>
        <dbReference type="SAM" id="Phobius"/>
    </source>
</evidence>
<dbReference type="Proteomes" id="UP001058974">
    <property type="component" value="Chromosome 5"/>
</dbReference>
<evidence type="ECO:0000256" key="2">
    <source>
        <dbReference type="ARBA" id="ARBA00022679"/>
    </source>
</evidence>
<feature type="transmembrane region" description="Helical" evidence="6">
    <location>
        <begin position="182"/>
        <end position="204"/>
    </location>
</feature>
<keyword evidence="9" id="KW-1185">Reference proteome</keyword>
<proteinExistence type="predicted"/>
<evidence type="ECO:0000256" key="5">
    <source>
        <dbReference type="ARBA" id="ARBA00022840"/>
    </source>
</evidence>